<proteinExistence type="inferred from homology"/>
<dbReference type="AlphaFoldDB" id="L0G527"/>
<dbReference type="RefSeq" id="WP_015267956.1">
    <property type="nucleotide sequence ID" value="NC_019904.1"/>
</dbReference>
<dbReference type="InterPro" id="IPR011990">
    <property type="entry name" value="TPR-like_helical_dom_sf"/>
</dbReference>
<dbReference type="EMBL" id="CP003346">
    <property type="protein sequence ID" value="AGA80423.1"/>
    <property type="molecule type" value="Genomic_DNA"/>
</dbReference>
<protein>
    <submittedName>
        <fullName evidence="8">RagB/SusD family protein</fullName>
    </submittedName>
</protein>
<dbReference type="KEGG" id="evi:Echvi_4227"/>
<feature type="domain" description="SusD-like N-terminal" evidence="7">
    <location>
        <begin position="56"/>
        <end position="227"/>
    </location>
</feature>
<dbReference type="Gene3D" id="1.25.40.390">
    <property type="match status" value="1"/>
</dbReference>
<name>L0G527_ECHVK</name>
<evidence type="ECO:0000256" key="3">
    <source>
        <dbReference type="ARBA" id="ARBA00022729"/>
    </source>
</evidence>
<reference evidence="9" key="1">
    <citation type="submission" date="2012-02" db="EMBL/GenBank/DDBJ databases">
        <title>The complete genome of Echinicola vietnamensis DSM 17526.</title>
        <authorList>
            <person name="Lucas S."/>
            <person name="Copeland A."/>
            <person name="Lapidus A."/>
            <person name="Glavina del Rio T."/>
            <person name="Dalin E."/>
            <person name="Tice H."/>
            <person name="Bruce D."/>
            <person name="Goodwin L."/>
            <person name="Pitluck S."/>
            <person name="Peters L."/>
            <person name="Ovchinnikova G."/>
            <person name="Teshima H."/>
            <person name="Kyrpides N."/>
            <person name="Mavromatis K."/>
            <person name="Ivanova N."/>
            <person name="Brettin T."/>
            <person name="Detter J.C."/>
            <person name="Han C."/>
            <person name="Larimer F."/>
            <person name="Land M."/>
            <person name="Hauser L."/>
            <person name="Markowitz V."/>
            <person name="Cheng J.-F."/>
            <person name="Hugenholtz P."/>
            <person name="Woyke T."/>
            <person name="Wu D."/>
            <person name="Brambilla E."/>
            <person name="Klenk H.-P."/>
            <person name="Eisen J.A."/>
        </authorList>
    </citation>
    <scope>NUCLEOTIDE SEQUENCE [LARGE SCALE GENOMIC DNA]</scope>
    <source>
        <strain evidence="9">DSM 17526 / LMG 23754 / KMM 6221</strain>
    </source>
</reference>
<dbReference type="CDD" id="cd08977">
    <property type="entry name" value="SusD"/>
    <property type="match status" value="1"/>
</dbReference>
<dbReference type="STRING" id="926556.Echvi_4227"/>
<evidence type="ECO:0000256" key="4">
    <source>
        <dbReference type="ARBA" id="ARBA00023136"/>
    </source>
</evidence>
<comment type="similarity">
    <text evidence="2">Belongs to the SusD family.</text>
</comment>
<dbReference type="HOGENOM" id="CLU_015553_1_0_10"/>
<dbReference type="InterPro" id="IPR012944">
    <property type="entry name" value="SusD_RagB_dom"/>
</dbReference>
<evidence type="ECO:0000259" key="6">
    <source>
        <dbReference type="Pfam" id="PF07980"/>
    </source>
</evidence>
<comment type="subcellular location">
    <subcellularLocation>
        <location evidence="1">Cell outer membrane</location>
    </subcellularLocation>
</comment>
<dbReference type="GO" id="GO:0009279">
    <property type="term" value="C:cell outer membrane"/>
    <property type="evidence" value="ECO:0007669"/>
    <property type="project" value="UniProtKB-SubCell"/>
</dbReference>
<organism evidence="8 9">
    <name type="scientific">Echinicola vietnamensis (strain DSM 17526 / LMG 23754 / KMM 6221)</name>
    <dbReference type="NCBI Taxonomy" id="926556"/>
    <lineage>
        <taxon>Bacteria</taxon>
        <taxon>Pseudomonadati</taxon>
        <taxon>Bacteroidota</taxon>
        <taxon>Cytophagia</taxon>
        <taxon>Cytophagales</taxon>
        <taxon>Cyclobacteriaceae</taxon>
        <taxon>Echinicola</taxon>
    </lineage>
</organism>
<accession>L0G527</accession>
<evidence type="ECO:0000313" key="8">
    <source>
        <dbReference type="EMBL" id="AGA80423.1"/>
    </source>
</evidence>
<keyword evidence="9" id="KW-1185">Reference proteome</keyword>
<dbReference type="InterPro" id="IPR033985">
    <property type="entry name" value="SusD-like_N"/>
</dbReference>
<dbReference type="Proteomes" id="UP000010796">
    <property type="component" value="Chromosome"/>
</dbReference>
<evidence type="ECO:0000256" key="5">
    <source>
        <dbReference type="ARBA" id="ARBA00023237"/>
    </source>
</evidence>
<evidence type="ECO:0000256" key="1">
    <source>
        <dbReference type="ARBA" id="ARBA00004442"/>
    </source>
</evidence>
<dbReference type="SUPFAM" id="SSF48452">
    <property type="entry name" value="TPR-like"/>
    <property type="match status" value="1"/>
</dbReference>
<evidence type="ECO:0000256" key="2">
    <source>
        <dbReference type="ARBA" id="ARBA00006275"/>
    </source>
</evidence>
<dbReference type="eggNOG" id="COG0702">
    <property type="taxonomic scope" value="Bacteria"/>
</dbReference>
<dbReference type="Pfam" id="PF14322">
    <property type="entry name" value="SusD-like_3"/>
    <property type="match status" value="1"/>
</dbReference>
<evidence type="ECO:0000313" key="9">
    <source>
        <dbReference type="Proteomes" id="UP000010796"/>
    </source>
</evidence>
<gene>
    <name evidence="8" type="ordered locus">Echvi_4227</name>
</gene>
<feature type="domain" description="RagB/SusD" evidence="6">
    <location>
        <begin position="341"/>
        <end position="495"/>
    </location>
</feature>
<dbReference type="Pfam" id="PF07980">
    <property type="entry name" value="SusD_RagB"/>
    <property type="match status" value="1"/>
</dbReference>
<evidence type="ECO:0000259" key="7">
    <source>
        <dbReference type="Pfam" id="PF14322"/>
    </source>
</evidence>
<sequence length="495" mass="55574">MNTDHIISRNLCQRPFRFAGRAPMILWAFTVLVGCSDLLEETPKTVVAENFYQSAADIEAATNAIYNPLRNVRSEQVAVLSAHTDWGYGRGSRAQYNDFDGLNATNINTAASRWTMFYEGIRNANLVIFHVPQSEQVAQEVRDRFLGEARFLRALTYFDLVRNWGGVPLRTEENMEERDVPKANADQVYAFILEDLRMAERALPAEPAQPGRPTLWAAKTLMADVFLQLEAYDSAQVKAKEVIDSGQFGLVPVQRVEDIQWKIFGPDLVNSSEEVFYLKYARQSAQGNGLPWILNHPSTGLYNFGGAYAHYGDAANPFFEQWDDADLRKQLWSNVDFGLGATTLVSGKYVEPEAPDNTGAGNDLPIYRYAEVLLLFAEADVRASGTVSGEALEALNQVHRRGYGLDPSVPGEVDFGLSEMSTEAFLDAVLQERAYEFQFEGKRWLDLKRLGRAEEFVSQNKGISIAEKHYLWPIPVDELNYNQAMDASSDQNPGY</sequence>
<keyword evidence="5" id="KW-0998">Cell outer membrane</keyword>
<dbReference type="PATRIC" id="fig|926556.3.peg.4454"/>
<keyword evidence="4" id="KW-0472">Membrane</keyword>
<keyword evidence="3" id="KW-0732">Signal</keyword>